<organism evidence="12 13">
    <name type="scientific">Pseudonocardia endophytica</name>
    <dbReference type="NCBI Taxonomy" id="401976"/>
    <lineage>
        <taxon>Bacteria</taxon>
        <taxon>Bacillati</taxon>
        <taxon>Actinomycetota</taxon>
        <taxon>Actinomycetes</taxon>
        <taxon>Pseudonocardiales</taxon>
        <taxon>Pseudonocardiaceae</taxon>
        <taxon>Pseudonocardia</taxon>
    </lineage>
</organism>
<protein>
    <recommendedName>
        <fullName evidence="2">tetrahydrofolate synthase</fullName>
        <ecNumber evidence="2">6.3.2.17</ecNumber>
    </recommendedName>
    <alternativeName>
        <fullName evidence="8">Tetrahydrofolylpolyglutamate synthase</fullName>
    </alternativeName>
</protein>
<evidence type="ECO:0000256" key="6">
    <source>
        <dbReference type="ARBA" id="ARBA00022840"/>
    </source>
</evidence>
<evidence type="ECO:0000256" key="10">
    <source>
        <dbReference type="SAM" id="MobiDB-lite"/>
    </source>
</evidence>
<reference evidence="12 13" key="1">
    <citation type="submission" date="2019-03" db="EMBL/GenBank/DDBJ databases">
        <title>Sequencing the genomes of 1000 actinobacteria strains.</title>
        <authorList>
            <person name="Klenk H.-P."/>
        </authorList>
    </citation>
    <scope>NUCLEOTIDE SEQUENCE [LARGE SCALE GENOMIC DNA]</scope>
    <source>
        <strain evidence="12 13">DSM 44969</strain>
    </source>
</reference>
<feature type="region of interest" description="Disordered" evidence="10">
    <location>
        <begin position="463"/>
        <end position="486"/>
    </location>
</feature>
<dbReference type="PANTHER" id="PTHR11136:SF0">
    <property type="entry name" value="DIHYDROFOLATE SYNTHETASE-RELATED"/>
    <property type="match status" value="1"/>
</dbReference>
<dbReference type="AlphaFoldDB" id="A0A4R1HNN2"/>
<dbReference type="InterPro" id="IPR001645">
    <property type="entry name" value="Folylpolyglutamate_synth"/>
</dbReference>
<keyword evidence="5" id="KW-0547">Nucleotide-binding</keyword>
<name>A0A4R1HNN2_PSEEN</name>
<evidence type="ECO:0000259" key="11">
    <source>
        <dbReference type="Pfam" id="PF02875"/>
    </source>
</evidence>
<proteinExistence type="inferred from homology"/>
<accession>A0A4R1HNN2</accession>
<evidence type="ECO:0000256" key="1">
    <source>
        <dbReference type="ARBA" id="ARBA00008276"/>
    </source>
</evidence>
<dbReference type="InterPro" id="IPR036565">
    <property type="entry name" value="Mur-like_cat_sf"/>
</dbReference>
<keyword evidence="13" id="KW-1185">Reference proteome</keyword>
<evidence type="ECO:0000256" key="5">
    <source>
        <dbReference type="ARBA" id="ARBA00022741"/>
    </source>
</evidence>
<keyword evidence="3" id="KW-0436">Ligase</keyword>
<dbReference type="GO" id="GO:0046872">
    <property type="term" value="F:metal ion binding"/>
    <property type="evidence" value="ECO:0007669"/>
    <property type="project" value="UniProtKB-KW"/>
</dbReference>
<dbReference type="Gene3D" id="3.90.190.20">
    <property type="entry name" value="Mur ligase, C-terminal domain"/>
    <property type="match status" value="1"/>
</dbReference>
<dbReference type="GO" id="GO:0008841">
    <property type="term" value="F:dihydrofolate synthase activity"/>
    <property type="evidence" value="ECO:0007669"/>
    <property type="project" value="TreeGrafter"/>
</dbReference>
<evidence type="ECO:0000256" key="7">
    <source>
        <dbReference type="ARBA" id="ARBA00022842"/>
    </source>
</evidence>
<evidence type="ECO:0000313" key="13">
    <source>
        <dbReference type="Proteomes" id="UP000295560"/>
    </source>
</evidence>
<keyword evidence="4" id="KW-0479">Metal-binding</keyword>
<dbReference type="SUPFAM" id="SSF53623">
    <property type="entry name" value="MurD-like peptide ligases, catalytic domain"/>
    <property type="match status" value="1"/>
</dbReference>
<dbReference type="RefSeq" id="WP_132430062.1">
    <property type="nucleotide sequence ID" value="NZ_SMFZ01000002.1"/>
</dbReference>
<dbReference type="InterPro" id="IPR004101">
    <property type="entry name" value="Mur_ligase_C"/>
</dbReference>
<dbReference type="EMBL" id="SMFZ01000002">
    <property type="protein sequence ID" value="TCK21299.1"/>
    <property type="molecule type" value="Genomic_DNA"/>
</dbReference>
<evidence type="ECO:0000256" key="2">
    <source>
        <dbReference type="ARBA" id="ARBA00013025"/>
    </source>
</evidence>
<keyword evidence="6" id="KW-0067">ATP-binding</keyword>
<dbReference type="EC" id="6.3.2.17" evidence="2"/>
<dbReference type="Gene3D" id="3.40.1190.10">
    <property type="entry name" value="Mur-like, catalytic domain"/>
    <property type="match status" value="1"/>
</dbReference>
<dbReference type="Pfam" id="PF02875">
    <property type="entry name" value="Mur_ligase_C"/>
    <property type="match status" value="1"/>
</dbReference>
<feature type="domain" description="Mur ligase C-terminal" evidence="11">
    <location>
        <begin position="326"/>
        <end position="456"/>
    </location>
</feature>
<dbReference type="Proteomes" id="UP000295560">
    <property type="component" value="Unassembled WGS sequence"/>
</dbReference>
<comment type="catalytic activity">
    <reaction evidence="9">
        <text>(6S)-5,6,7,8-tetrahydrofolyl-(gamma-L-Glu)(n) + L-glutamate + ATP = (6S)-5,6,7,8-tetrahydrofolyl-(gamma-L-Glu)(n+1) + ADP + phosphate + H(+)</text>
        <dbReference type="Rhea" id="RHEA:10580"/>
        <dbReference type="Rhea" id="RHEA-COMP:14738"/>
        <dbReference type="Rhea" id="RHEA-COMP:14740"/>
        <dbReference type="ChEBI" id="CHEBI:15378"/>
        <dbReference type="ChEBI" id="CHEBI:29985"/>
        <dbReference type="ChEBI" id="CHEBI:30616"/>
        <dbReference type="ChEBI" id="CHEBI:43474"/>
        <dbReference type="ChEBI" id="CHEBI:141005"/>
        <dbReference type="ChEBI" id="CHEBI:456216"/>
        <dbReference type="EC" id="6.3.2.17"/>
    </reaction>
</comment>
<dbReference type="SUPFAM" id="SSF53244">
    <property type="entry name" value="MurD-like peptide ligases, peptide-binding domain"/>
    <property type="match status" value="1"/>
</dbReference>
<dbReference type="GO" id="GO:0005737">
    <property type="term" value="C:cytoplasm"/>
    <property type="evidence" value="ECO:0007669"/>
    <property type="project" value="TreeGrafter"/>
</dbReference>
<comment type="similarity">
    <text evidence="1">Belongs to the folylpolyglutamate synthase family.</text>
</comment>
<dbReference type="GO" id="GO:0005524">
    <property type="term" value="F:ATP binding"/>
    <property type="evidence" value="ECO:0007669"/>
    <property type="project" value="UniProtKB-KW"/>
</dbReference>
<dbReference type="PANTHER" id="PTHR11136">
    <property type="entry name" value="FOLYLPOLYGLUTAMATE SYNTHASE-RELATED"/>
    <property type="match status" value="1"/>
</dbReference>
<gene>
    <name evidence="12" type="ORF">EV378_5280</name>
</gene>
<sequence>MSQAAQIGGGIAAPAGSPRPAITTAADVDRLFAGLAVPAAAGRRAGGRRARALFRRLGDPQEQFRSVHVAGTAGKGSVVALLAAVLRAHGHLVGAHLSPHVFSVLERFQIDGGPVRPEQLDGVVDPVAEAAVHPDQQRIGGAGYAELTMATAFELFAQRAVDYGLVEAGIGGRHDATNAIARPDKLAVLTSVGLDHTDVLGTSLAEIAADKADIVAPDGIAVASGGRAPEVDDVVAATAARRRCRLVWSTPDRSVELAHRTADGCWRGLYRGAAGRTWLAPPVPGRHQLDNALLAVQVAEQLAARDGWRLDAETTSAAIAEVRLPGRFDRRSWHGCEVVLDGAHNPDKLSALAEAVRGRYGSRHGGVWVLAMAADKDVDAGVAALAGQAAALVATETVPAAHGPSGARAVPASAIAGAAMAHGVPLVETVPDPRQALTRACALATPGCPVVVTGSFRLLGQVAPEPGDAGTRPSPRPVAAAAATRR</sequence>
<dbReference type="GO" id="GO:0004326">
    <property type="term" value="F:tetrahydrofolylpolyglutamate synthase activity"/>
    <property type="evidence" value="ECO:0007669"/>
    <property type="project" value="UniProtKB-EC"/>
</dbReference>
<evidence type="ECO:0000256" key="9">
    <source>
        <dbReference type="ARBA" id="ARBA00047493"/>
    </source>
</evidence>
<dbReference type="InterPro" id="IPR036615">
    <property type="entry name" value="Mur_ligase_C_dom_sf"/>
</dbReference>
<evidence type="ECO:0000256" key="8">
    <source>
        <dbReference type="ARBA" id="ARBA00030592"/>
    </source>
</evidence>
<dbReference type="OrthoDB" id="9809356at2"/>
<keyword evidence="7" id="KW-0460">Magnesium</keyword>
<dbReference type="NCBIfam" id="TIGR01499">
    <property type="entry name" value="folC"/>
    <property type="match status" value="1"/>
</dbReference>
<evidence type="ECO:0000313" key="12">
    <source>
        <dbReference type="EMBL" id="TCK21299.1"/>
    </source>
</evidence>
<comment type="caution">
    <text evidence="12">The sequence shown here is derived from an EMBL/GenBank/DDBJ whole genome shotgun (WGS) entry which is preliminary data.</text>
</comment>
<evidence type="ECO:0000256" key="3">
    <source>
        <dbReference type="ARBA" id="ARBA00022598"/>
    </source>
</evidence>
<evidence type="ECO:0000256" key="4">
    <source>
        <dbReference type="ARBA" id="ARBA00022723"/>
    </source>
</evidence>